<evidence type="ECO:0000313" key="1">
    <source>
        <dbReference type="EMBL" id="GBP06528.1"/>
    </source>
</evidence>
<keyword evidence="2" id="KW-1185">Reference proteome</keyword>
<gene>
    <name evidence="1" type="ORF">EVAR_4640_1</name>
</gene>
<protein>
    <submittedName>
        <fullName evidence="1">Uncharacterized protein</fullName>
    </submittedName>
</protein>
<name>A0A4C1SZB8_EUMVA</name>
<accession>A0A4C1SZB8</accession>
<comment type="caution">
    <text evidence="1">The sequence shown here is derived from an EMBL/GenBank/DDBJ whole genome shotgun (WGS) entry which is preliminary data.</text>
</comment>
<proteinExistence type="predicted"/>
<dbReference type="AlphaFoldDB" id="A0A4C1SZB8"/>
<sequence>MRDLLQPRPQKHGRGRRLTMFSVVCAVRLMIETDKKLTYLQIPTSLGIVNLIQKDPVGANSMLLCRPSKSRVSCVQRIYDYIDMVKSVGLGSEDVLVSILIPDE</sequence>
<dbReference type="EMBL" id="BGZK01000022">
    <property type="protein sequence ID" value="GBP06528.1"/>
    <property type="molecule type" value="Genomic_DNA"/>
</dbReference>
<evidence type="ECO:0000313" key="2">
    <source>
        <dbReference type="Proteomes" id="UP000299102"/>
    </source>
</evidence>
<reference evidence="1 2" key="1">
    <citation type="journal article" date="2019" name="Commun. Biol.">
        <title>The bagworm genome reveals a unique fibroin gene that provides high tensile strength.</title>
        <authorList>
            <person name="Kono N."/>
            <person name="Nakamura H."/>
            <person name="Ohtoshi R."/>
            <person name="Tomita M."/>
            <person name="Numata K."/>
            <person name="Arakawa K."/>
        </authorList>
    </citation>
    <scope>NUCLEOTIDE SEQUENCE [LARGE SCALE GENOMIC DNA]</scope>
</reference>
<dbReference type="Proteomes" id="UP000299102">
    <property type="component" value="Unassembled WGS sequence"/>
</dbReference>
<organism evidence="1 2">
    <name type="scientific">Eumeta variegata</name>
    <name type="common">Bagworm moth</name>
    <name type="synonym">Eumeta japonica</name>
    <dbReference type="NCBI Taxonomy" id="151549"/>
    <lineage>
        <taxon>Eukaryota</taxon>
        <taxon>Metazoa</taxon>
        <taxon>Ecdysozoa</taxon>
        <taxon>Arthropoda</taxon>
        <taxon>Hexapoda</taxon>
        <taxon>Insecta</taxon>
        <taxon>Pterygota</taxon>
        <taxon>Neoptera</taxon>
        <taxon>Endopterygota</taxon>
        <taxon>Lepidoptera</taxon>
        <taxon>Glossata</taxon>
        <taxon>Ditrysia</taxon>
        <taxon>Tineoidea</taxon>
        <taxon>Psychidae</taxon>
        <taxon>Oiketicinae</taxon>
        <taxon>Eumeta</taxon>
    </lineage>
</organism>